<dbReference type="SUPFAM" id="SSF53756">
    <property type="entry name" value="UDP-Glycosyltransferase/glycogen phosphorylase"/>
    <property type="match status" value="1"/>
</dbReference>
<dbReference type="InterPro" id="IPR002213">
    <property type="entry name" value="UDP_glucos_trans"/>
</dbReference>
<keyword evidence="2" id="KW-0472">Membrane</keyword>
<comment type="caution">
    <text evidence="3">The sequence shown here is derived from an EMBL/GenBank/DDBJ whole genome shotgun (WGS) entry which is preliminary data.</text>
</comment>
<evidence type="ECO:0000256" key="2">
    <source>
        <dbReference type="SAM" id="Phobius"/>
    </source>
</evidence>
<keyword evidence="2" id="KW-1133">Transmembrane helix</keyword>
<keyword evidence="4" id="KW-1185">Reference proteome</keyword>
<evidence type="ECO:0000313" key="3">
    <source>
        <dbReference type="EMBL" id="KAK1126084.1"/>
    </source>
</evidence>
<dbReference type="GO" id="GO:0008194">
    <property type="term" value="F:UDP-glycosyltransferase activity"/>
    <property type="evidence" value="ECO:0007669"/>
    <property type="project" value="InterPro"/>
</dbReference>
<sequence>MMSMYRENAKKLSKAYRDRPSTPLETAVWWTEYLGRGNSLPYVKSEAASMPWYQRNLIDVMLALALLALLSIYVSFRALKYILTRRKKKQEERNDGMSSKKRN</sequence>
<name>A0AA40KMV4_9HYME</name>
<dbReference type="Pfam" id="PF00201">
    <property type="entry name" value="UDPGT"/>
    <property type="match status" value="1"/>
</dbReference>
<proteinExistence type="predicted"/>
<dbReference type="Proteomes" id="UP001177670">
    <property type="component" value="Unassembled WGS sequence"/>
</dbReference>
<dbReference type="EMBL" id="JAHYIQ010000014">
    <property type="protein sequence ID" value="KAK1126084.1"/>
    <property type="molecule type" value="Genomic_DNA"/>
</dbReference>
<keyword evidence="2" id="KW-0812">Transmembrane</keyword>
<keyword evidence="1" id="KW-0808">Transferase</keyword>
<dbReference type="AlphaFoldDB" id="A0AA40KMV4"/>
<organism evidence="3 4">
    <name type="scientific">Melipona bicolor</name>
    <dbReference type="NCBI Taxonomy" id="60889"/>
    <lineage>
        <taxon>Eukaryota</taxon>
        <taxon>Metazoa</taxon>
        <taxon>Ecdysozoa</taxon>
        <taxon>Arthropoda</taxon>
        <taxon>Hexapoda</taxon>
        <taxon>Insecta</taxon>
        <taxon>Pterygota</taxon>
        <taxon>Neoptera</taxon>
        <taxon>Endopterygota</taxon>
        <taxon>Hymenoptera</taxon>
        <taxon>Apocrita</taxon>
        <taxon>Aculeata</taxon>
        <taxon>Apoidea</taxon>
        <taxon>Anthophila</taxon>
        <taxon>Apidae</taxon>
        <taxon>Melipona</taxon>
    </lineage>
</organism>
<accession>A0AA40KMV4</accession>
<reference evidence="3" key="1">
    <citation type="submission" date="2021-10" db="EMBL/GenBank/DDBJ databases">
        <title>Melipona bicolor Genome sequencing and assembly.</title>
        <authorList>
            <person name="Araujo N.S."/>
            <person name="Arias M.C."/>
        </authorList>
    </citation>
    <scope>NUCLEOTIDE SEQUENCE</scope>
    <source>
        <strain evidence="3">USP_2M_L1-L4_2017</strain>
        <tissue evidence="3">Whole body</tissue>
    </source>
</reference>
<feature type="transmembrane region" description="Helical" evidence="2">
    <location>
        <begin position="60"/>
        <end position="79"/>
    </location>
</feature>
<evidence type="ECO:0000313" key="4">
    <source>
        <dbReference type="Proteomes" id="UP001177670"/>
    </source>
</evidence>
<gene>
    <name evidence="3" type="ORF">K0M31_004725</name>
</gene>
<evidence type="ECO:0000256" key="1">
    <source>
        <dbReference type="ARBA" id="ARBA00022679"/>
    </source>
</evidence>
<protein>
    <submittedName>
        <fullName evidence="3">Uncharacterized protein</fullName>
    </submittedName>
</protein>